<dbReference type="AlphaFoldDB" id="X0RZN1"/>
<reference evidence="2" key="1">
    <citation type="journal article" date="2014" name="Front. Microbiol.">
        <title>High frequency of phylogenetically diverse reductive dehalogenase-homologous genes in deep subseafloor sedimentary metagenomes.</title>
        <authorList>
            <person name="Kawai M."/>
            <person name="Futagami T."/>
            <person name="Toyoda A."/>
            <person name="Takaki Y."/>
            <person name="Nishi S."/>
            <person name="Hori S."/>
            <person name="Arai W."/>
            <person name="Tsubouchi T."/>
            <person name="Morono Y."/>
            <person name="Uchiyama I."/>
            <person name="Ito T."/>
            <person name="Fujiyama A."/>
            <person name="Inagaki F."/>
            <person name="Takami H."/>
        </authorList>
    </citation>
    <scope>NUCLEOTIDE SEQUENCE</scope>
    <source>
        <strain evidence="2">Expedition CK06-06</strain>
    </source>
</reference>
<dbReference type="InterPro" id="IPR036866">
    <property type="entry name" value="RibonucZ/Hydroxyglut_hydro"/>
</dbReference>
<proteinExistence type="predicted"/>
<feature type="non-terminal residue" evidence="2">
    <location>
        <position position="301"/>
    </location>
</feature>
<accession>X0RZN1</accession>
<dbReference type="Gene3D" id="3.60.15.10">
    <property type="entry name" value="Ribonuclease Z/Hydroxyacylglutathione hydrolase-like"/>
    <property type="match status" value="1"/>
</dbReference>
<dbReference type="Pfam" id="PF12706">
    <property type="entry name" value="Lactamase_B_2"/>
    <property type="match status" value="1"/>
</dbReference>
<evidence type="ECO:0000259" key="1">
    <source>
        <dbReference type="SMART" id="SM00849"/>
    </source>
</evidence>
<organism evidence="2">
    <name type="scientific">marine sediment metagenome</name>
    <dbReference type="NCBI Taxonomy" id="412755"/>
    <lineage>
        <taxon>unclassified sequences</taxon>
        <taxon>metagenomes</taxon>
        <taxon>ecological metagenomes</taxon>
    </lineage>
</organism>
<dbReference type="PANTHER" id="PTHR43694:SF1">
    <property type="entry name" value="RIBONUCLEASE J"/>
    <property type="match status" value="1"/>
</dbReference>
<dbReference type="SUPFAM" id="SSF56281">
    <property type="entry name" value="Metallo-hydrolase/oxidoreductase"/>
    <property type="match status" value="1"/>
</dbReference>
<dbReference type="PANTHER" id="PTHR43694">
    <property type="entry name" value="RIBONUCLEASE J"/>
    <property type="match status" value="1"/>
</dbReference>
<dbReference type="SMART" id="SM00849">
    <property type="entry name" value="Lactamase_B"/>
    <property type="match status" value="1"/>
</dbReference>
<protein>
    <recommendedName>
        <fullName evidence="1">Metallo-beta-lactamase domain-containing protein</fullName>
    </recommendedName>
</protein>
<comment type="caution">
    <text evidence="2">The sequence shown here is derived from an EMBL/GenBank/DDBJ whole genome shotgun (WGS) entry which is preliminary data.</text>
</comment>
<dbReference type="CDD" id="cd07732">
    <property type="entry name" value="metallo-hydrolase-like_MBL-fold"/>
    <property type="match status" value="1"/>
</dbReference>
<dbReference type="EMBL" id="BARS01009408">
    <property type="protein sequence ID" value="GAF74238.1"/>
    <property type="molecule type" value="Genomic_DNA"/>
</dbReference>
<feature type="domain" description="Metallo-beta-lactamase" evidence="1">
    <location>
        <begin position="21"/>
        <end position="261"/>
    </location>
</feature>
<name>X0RZN1_9ZZZZ</name>
<gene>
    <name evidence="2" type="ORF">S01H1_17702</name>
</gene>
<dbReference type="InterPro" id="IPR001279">
    <property type="entry name" value="Metallo-B-lactamas"/>
</dbReference>
<sequence length="301" mass="33691">MFWCDVALTSLTFYGGVGEIGGNKILLEDRGTRIFLDFGMSFRQSGKFFSEFLNPRKCNGVQDFIKTGLLPDLPGIYRLDYLRHMGRKAEDRSVDAVLISHAHMDHVAYIHHLRRDIEVIMSQGSHAILSSLEGTGRTGWQDYLTYSPSFMIKEKKRGEGYTKVTSRDGVLDRPVKALGTGEKYQIDDVEITPLLVDHSLPGATSYLIQTSEGSILYTGDFRFHGTYGHLTEAMVDAASDADIDALIIEGTRIDEEPGTSEKEVHEHARNIVKETVGLAVVTFPPRDLTRLQTFTRIAEET</sequence>
<evidence type="ECO:0000313" key="2">
    <source>
        <dbReference type="EMBL" id="GAF74238.1"/>
    </source>
</evidence>